<keyword evidence="4 10" id="KW-1133">Transmembrane helix</keyword>
<feature type="transmembrane region" description="Helical" evidence="10">
    <location>
        <begin position="69"/>
        <end position="93"/>
    </location>
</feature>
<dbReference type="GO" id="GO:0005886">
    <property type="term" value="C:plasma membrane"/>
    <property type="evidence" value="ECO:0007669"/>
    <property type="project" value="UniProtKB-SubCell"/>
</dbReference>
<dbReference type="GO" id="GO:0005768">
    <property type="term" value="C:endosome"/>
    <property type="evidence" value="ECO:0007669"/>
    <property type="project" value="TreeGrafter"/>
</dbReference>
<dbReference type="GO" id="GO:0043235">
    <property type="term" value="C:receptor complex"/>
    <property type="evidence" value="ECO:0007669"/>
    <property type="project" value="TreeGrafter"/>
</dbReference>
<accession>A0A8S3ZS68</accession>
<keyword evidence="5 9" id="KW-0297">G-protein coupled receptor</keyword>
<keyword evidence="6 10" id="KW-0472">Membrane</keyword>
<feature type="transmembrane region" description="Helical" evidence="10">
    <location>
        <begin position="412"/>
        <end position="432"/>
    </location>
</feature>
<feature type="transmembrane region" description="Helical" evidence="10">
    <location>
        <begin position="199"/>
        <end position="221"/>
    </location>
</feature>
<comment type="caution">
    <text evidence="12">The sequence shown here is derived from an EMBL/GenBank/DDBJ whole genome shotgun (WGS) entry which is preliminary data.</text>
</comment>
<evidence type="ECO:0000256" key="7">
    <source>
        <dbReference type="ARBA" id="ARBA00023170"/>
    </source>
</evidence>
<feature type="transmembrane region" description="Helical" evidence="10">
    <location>
        <begin position="151"/>
        <end position="179"/>
    </location>
</feature>
<dbReference type="InterPro" id="IPR000276">
    <property type="entry name" value="GPCR_Rhodpsn"/>
</dbReference>
<dbReference type="Pfam" id="PF00001">
    <property type="entry name" value="7tm_1"/>
    <property type="match status" value="1"/>
</dbReference>
<keyword evidence="3 9" id="KW-0812">Transmembrane</keyword>
<evidence type="ECO:0000256" key="2">
    <source>
        <dbReference type="ARBA" id="ARBA00022475"/>
    </source>
</evidence>
<organism evidence="12 13">
    <name type="scientific">Candidula unifasciata</name>
    <dbReference type="NCBI Taxonomy" id="100452"/>
    <lineage>
        <taxon>Eukaryota</taxon>
        <taxon>Metazoa</taxon>
        <taxon>Spiralia</taxon>
        <taxon>Lophotrochozoa</taxon>
        <taxon>Mollusca</taxon>
        <taxon>Gastropoda</taxon>
        <taxon>Heterobranchia</taxon>
        <taxon>Euthyneura</taxon>
        <taxon>Panpulmonata</taxon>
        <taxon>Eupulmonata</taxon>
        <taxon>Stylommatophora</taxon>
        <taxon>Helicina</taxon>
        <taxon>Helicoidea</taxon>
        <taxon>Geomitridae</taxon>
        <taxon>Candidula</taxon>
    </lineage>
</organism>
<dbReference type="PANTHER" id="PTHR22752">
    <property type="entry name" value="G PROTEIN-COUPLED RECEPTOR"/>
    <property type="match status" value="1"/>
</dbReference>
<dbReference type="Gene3D" id="1.20.1070.10">
    <property type="entry name" value="Rhodopsin 7-helix transmembrane proteins"/>
    <property type="match status" value="2"/>
</dbReference>
<dbReference type="PANTHER" id="PTHR22752:SF2">
    <property type="entry name" value="G-PROTEIN COUPLED RECEPTORS FAMILY 1 PROFILE DOMAIN-CONTAINING PROTEIN"/>
    <property type="match status" value="1"/>
</dbReference>
<protein>
    <recommendedName>
        <fullName evidence="11">G-protein coupled receptors family 1 profile domain-containing protein</fullName>
    </recommendedName>
</protein>
<evidence type="ECO:0000256" key="3">
    <source>
        <dbReference type="ARBA" id="ARBA00022692"/>
    </source>
</evidence>
<reference evidence="12" key="1">
    <citation type="submission" date="2021-04" db="EMBL/GenBank/DDBJ databases">
        <authorList>
            <consortium name="Molecular Ecology Group"/>
        </authorList>
    </citation>
    <scope>NUCLEOTIDE SEQUENCE</scope>
</reference>
<evidence type="ECO:0000256" key="6">
    <source>
        <dbReference type="ARBA" id="ARBA00023136"/>
    </source>
</evidence>
<evidence type="ECO:0000256" key="4">
    <source>
        <dbReference type="ARBA" id="ARBA00022989"/>
    </source>
</evidence>
<dbReference type="AlphaFoldDB" id="A0A8S3ZS68"/>
<feature type="transmembrane region" description="Helical" evidence="10">
    <location>
        <begin position="113"/>
        <end position="131"/>
    </location>
</feature>
<evidence type="ECO:0000313" key="13">
    <source>
        <dbReference type="Proteomes" id="UP000678393"/>
    </source>
</evidence>
<dbReference type="InterPro" id="IPR017452">
    <property type="entry name" value="GPCR_Rhodpsn_7TM"/>
</dbReference>
<dbReference type="EMBL" id="CAJHNH020004272">
    <property type="protein sequence ID" value="CAG5130808.1"/>
    <property type="molecule type" value="Genomic_DNA"/>
</dbReference>
<comment type="subcellular location">
    <subcellularLocation>
        <location evidence="1">Cell membrane</location>
        <topology evidence="1">Multi-pass membrane protein</topology>
    </subcellularLocation>
</comment>
<keyword evidence="13" id="KW-1185">Reference proteome</keyword>
<name>A0A8S3ZS68_9EUPU</name>
<dbReference type="PROSITE" id="PS50262">
    <property type="entry name" value="G_PROTEIN_RECEP_F1_2"/>
    <property type="match status" value="1"/>
</dbReference>
<dbReference type="PRINTS" id="PR00237">
    <property type="entry name" value="GPCRRHODOPSN"/>
</dbReference>
<dbReference type="PROSITE" id="PS00237">
    <property type="entry name" value="G_PROTEIN_RECEP_F1_1"/>
    <property type="match status" value="1"/>
</dbReference>
<dbReference type="Proteomes" id="UP000678393">
    <property type="component" value="Unassembled WGS sequence"/>
</dbReference>
<evidence type="ECO:0000256" key="1">
    <source>
        <dbReference type="ARBA" id="ARBA00004651"/>
    </source>
</evidence>
<dbReference type="SUPFAM" id="SSF81321">
    <property type="entry name" value="Family A G protein-coupled receptor-like"/>
    <property type="match status" value="1"/>
</dbReference>
<dbReference type="GO" id="GO:0004930">
    <property type="term" value="F:G protein-coupled receptor activity"/>
    <property type="evidence" value="ECO:0007669"/>
    <property type="project" value="UniProtKB-KW"/>
</dbReference>
<comment type="similarity">
    <text evidence="9">Belongs to the G-protein coupled receptor 1 family.</text>
</comment>
<keyword evidence="2" id="KW-1003">Cell membrane</keyword>
<dbReference type="CDD" id="cd00637">
    <property type="entry name" value="7tm_classA_rhodopsin-like"/>
    <property type="match status" value="1"/>
</dbReference>
<evidence type="ECO:0000313" key="12">
    <source>
        <dbReference type="EMBL" id="CAG5130808.1"/>
    </source>
</evidence>
<evidence type="ECO:0000259" key="11">
    <source>
        <dbReference type="PROSITE" id="PS50262"/>
    </source>
</evidence>
<evidence type="ECO:0000256" key="10">
    <source>
        <dbReference type="SAM" id="Phobius"/>
    </source>
</evidence>
<proteinExistence type="inferred from homology"/>
<feature type="transmembrane region" description="Helical" evidence="10">
    <location>
        <begin position="35"/>
        <end position="57"/>
    </location>
</feature>
<evidence type="ECO:0000256" key="9">
    <source>
        <dbReference type="RuleBase" id="RU000688"/>
    </source>
</evidence>
<evidence type="ECO:0000256" key="5">
    <source>
        <dbReference type="ARBA" id="ARBA00023040"/>
    </source>
</evidence>
<dbReference type="OrthoDB" id="6117944at2759"/>
<keyword evidence="7 9" id="KW-0675">Receptor</keyword>
<evidence type="ECO:0000256" key="8">
    <source>
        <dbReference type="ARBA" id="ARBA00023224"/>
    </source>
</evidence>
<feature type="domain" description="G-protein coupled receptors family 1 profile" evidence="11">
    <location>
        <begin position="51"/>
        <end position="467"/>
    </location>
</feature>
<gene>
    <name evidence="12" type="ORF">CUNI_LOCUS16366</name>
</gene>
<sequence>MTVNLTEMVTMATPEFNTTISTSTDLASSPMTVEVFAVVLMAILIVFTFQGNLWIIITIMATDRLRSSLANILVINVCTIDLLASIVVLPLSALTFLRGLDTLAKQTCTVTGFFNTLVMVSSMLSLCAVSMERFYSISLPMHYAGHATPCIYLMVVIFIWCSSLVLSVLPLTGFGAYSYQPAKRTCTYTSQEHSSPGSTFVILIFVTSFIIPSLIMVVMYVSVFRVARKAAATVRPQSKPDNGIKTECTATRQPIYSISIHSAQRSTKTNPSPRDIQRVFTLNDSEYSKNIYCNENCTYTEGYSSHPAEITNNESSLQLPPQDKYDNKQGQTCQAKIWSHEHVHQGKVRCQFLCVCCRKQRSIISVPHVRSPDSQLIPTVHQTEAVAEIGAKDNSHGVSFAMRKVKASHVKALRTLMIIVVSHLIVWVPYFACQIYELASGQMVPQVTGIIVTWLSFTSYTANPCLYGLMNRTIREELGQLLKTTCVWGCCCSCSNGVVTWRRPCRYPPADEESGSGEGENFYQFLQRTQASDSTPPVNIDAERNR</sequence>
<keyword evidence="8 9" id="KW-0807">Transducer</keyword>